<reference evidence="1 2" key="1">
    <citation type="submission" date="2020-08" db="EMBL/GenBank/DDBJ databases">
        <title>Functional genomics of gut bacteria from endangered species of beetles.</title>
        <authorList>
            <person name="Carlos-Shanley C."/>
        </authorList>
    </citation>
    <scope>NUCLEOTIDE SEQUENCE [LARGE SCALE GENOMIC DNA]</scope>
    <source>
        <strain evidence="1 2">S00070</strain>
    </source>
</reference>
<gene>
    <name evidence="1" type="ORF">HNP25_001066</name>
</gene>
<organism evidence="1 2">
    <name type="scientific">Arcicella rosea</name>
    <dbReference type="NCBI Taxonomy" id="502909"/>
    <lineage>
        <taxon>Bacteria</taxon>
        <taxon>Pseudomonadati</taxon>
        <taxon>Bacteroidota</taxon>
        <taxon>Cytophagia</taxon>
        <taxon>Cytophagales</taxon>
        <taxon>Flectobacillaceae</taxon>
        <taxon>Arcicella</taxon>
    </lineage>
</organism>
<protein>
    <recommendedName>
        <fullName evidence="3">CDP-Glycerol:Poly(Glycerophosphate) glycerophosphotransferase</fullName>
    </recommendedName>
</protein>
<evidence type="ECO:0000313" key="2">
    <source>
        <dbReference type="Proteomes" id="UP000524404"/>
    </source>
</evidence>
<evidence type="ECO:0008006" key="3">
    <source>
        <dbReference type="Google" id="ProtNLM"/>
    </source>
</evidence>
<sequence>MTDNNYFQKYIELKKKFGFLYKEIDLGKALAHDIAKITFNQNSANQAIEIFHNIFYKIDFNQLKKSMASNKIVCIYSVDRLDYKYQLEQTFKYIDSSEIWILSDFSWKKSFNILRILKAFFYTLEISCSYQLNFKQIIFLASRLVYYKNLCDQLYQTFDKFDNEGKVFVAFNSAFTVENLLTQFFRGQDVRTISLSHCIFTSYKSFVPLDIINLENIVSEKLLVWGESSRNYLINHFGASKDSIEVAGNPKYSLKVINVKQSFKKGVVLLGRKIYEESNFDIVNILKKLLHTLPNICLELKLHLSLDSAIYKKLCEGTNISVIEGKESLNELFEKKGYDFAIVNNSTAYYEAMYYDMVCFRYEPSENEKFEGLDDYFHDTSSLLDRISMFQSTSSENLNFHVERVLTEAIGMGINRYKELLES</sequence>
<proteinExistence type="predicted"/>
<dbReference type="Proteomes" id="UP000524404">
    <property type="component" value="Unassembled WGS sequence"/>
</dbReference>
<dbReference type="RefSeq" id="WP_184131355.1">
    <property type="nucleotide sequence ID" value="NZ_JACHKT010000005.1"/>
</dbReference>
<accession>A0A841EJM7</accession>
<dbReference type="AlphaFoldDB" id="A0A841EJM7"/>
<comment type="caution">
    <text evidence="1">The sequence shown here is derived from an EMBL/GenBank/DDBJ whole genome shotgun (WGS) entry which is preliminary data.</text>
</comment>
<keyword evidence="2" id="KW-1185">Reference proteome</keyword>
<evidence type="ECO:0000313" key="1">
    <source>
        <dbReference type="EMBL" id="MBB6002414.1"/>
    </source>
</evidence>
<name>A0A841EJM7_9BACT</name>
<dbReference type="EMBL" id="JACHKT010000005">
    <property type="protein sequence ID" value="MBB6002414.1"/>
    <property type="molecule type" value="Genomic_DNA"/>
</dbReference>